<name>H0R0G8_9ACTN</name>
<evidence type="ECO:0008006" key="4">
    <source>
        <dbReference type="Google" id="ProtNLM"/>
    </source>
</evidence>
<feature type="chain" id="PRO_5038585251" description="Lipoprotein" evidence="1">
    <location>
        <begin position="30"/>
        <end position="180"/>
    </location>
</feature>
<gene>
    <name evidence="2" type="ORF">GOEFS_059_00030</name>
</gene>
<feature type="signal peptide" evidence="1">
    <location>
        <begin position="1"/>
        <end position="29"/>
    </location>
</feature>
<evidence type="ECO:0000313" key="3">
    <source>
        <dbReference type="Proteomes" id="UP000035034"/>
    </source>
</evidence>
<dbReference type="PROSITE" id="PS51257">
    <property type="entry name" value="PROKAR_LIPOPROTEIN"/>
    <property type="match status" value="1"/>
</dbReference>
<reference evidence="2 3" key="1">
    <citation type="submission" date="2011-12" db="EMBL/GenBank/DDBJ databases">
        <title>Whole genome shotgun sequence of Gordonia effusa NBRC 100432.</title>
        <authorList>
            <person name="Yoshida I."/>
            <person name="Takarada H."/>
            <person name="Hosoyama A."/>
            <person name="Tsuchikane K."/>
            <person name="Katsumata H."/>
            <person name="Yamazaki S."/>
            <person name="Fujita N."/>
        </authorList>
    </citation>
    <scope>NUCLEOTIDE SEQUENCE [LARGE SCALE GENOMIC DNA]</scope>
    <source>
        <strain evidence="2 3">NBRC 100432</strain>
    </source>
</reference>
<accession>H0R0G8</accession>
<organism evidence="2 3">
    <name type="scientific">Gordonia effusa NBRC 100432</name>
    <dbReference type="NCBI Taxonomy" id="1077974"/>
    <lineage>
        <taxon>Bacteria</taxon>
        <taxon>Bacillati</taxon>
        <taxon>Actinomycetota</taxon>
        <taxon>Actinomycetes</taxon>
        <taxon>Mycobacteriales</taxon>
        <taxon>Gordoniaceae</taxon>
        <taxon>Gordonia</taxon>
    </lineage>
</organism>
<comment type="caution">
    <text evidence="2">The sequence shown here is derived from an EMBL/GenBank/DDBJ whole genome shotgun (WGS) entry which is preliminary data.</text>
</comment>
<keyword evidence="1" id="KW-0732">Signal</keyword>
<dbReference type="EMBL" id="BAEH01000059">
    <property type="protein sequence ID" value="GAB18569.1"/>
    <property type="molecule type" value="Genomic_DNA"/>
</dbReference>
<dbReference type="STRING" id="1077974.GOEFS_059_00030"/>
<keyword evidence="3" id="KW-1185">Reference proteome</keyword>
<proteinExistence type="predicted"/>
<dbReference type="RefSeq" id="WP_007317905.1">
    <property type="nucleotide sequence ID" value="NZ_BAEH01000059.1"/>
</dbReference>
<sequence length="180" mass="18913">MAKQPYIRASTVLAIATAIGIALSTSACSSNSDGGAQANAEQCVQVHNVVNIANRTAVAKAVDVVAVIEQVKLGSAGSDGAALPDRTAAFTAKPVATIKGRKPTGTTRFVYDDFKKCGGGVKEQLKPDANYLVYGKGVGQDLRVWKVEELTDAQIRAVVQRDDSQTPAAVRDVRNAVNEK</sequence>
<protein>
    <recommendedName>
        <fullName evidence="4">Lipoprotein</fullName>
    </recommendedName>
</protein>
<dbReference type="Proteomes" id="UP000035034">
    <property type="component" value="Unassembled WGS sequence"/>
</dbReference>
<dbReference type="AlphaFoldDB" id="H0R0G8"/>
<evidence type="ECO:0000256" key="1">
    <source>
        <dbReference type="SAM" id="SignalP"/>
    </source>
</evidence>
<evidence type="ECO:0000313" key="2">
    <source>
        <dbReference type="EMBL" id="GAB18569.1"/>
    </source>
</evidence>